<dbReference type="GO" id="GO:0005524">
    <property type="term" value="F:ATP binding"/>
    <property type="evidence" value="ECO:0007669"/>
    <property type="project" value="UniProtKB-UniRule"/>
</dbReference>
<keyword evidence="1" id="KW-0540">Nuclease</keyword>
<keyword evidence="6 17" id="KW-0269">Exonuclease</keyword>
<keyword evidence="7 14" id="KW-0067">ATP-binding</keyword>
<feature type="binding site" evidence="14">
    <location>
        <begin position="11"/>
        <end position="18"/>
    </location>
    <ligand>
        <name>ATP</name>
        <dbReference type="ChEBI" id="CHEBI:30616"/>
    </ligand>
</feature>
<dbReference type="InterPro" id="IPR027417">
    <property type="entry name" value="P-loop_NTPase"/>
</dbReference>
<dbReference type="EMBL" id="FNXE01000042">
    <property type="protein sequence ID" value="SEH96692.1"/>
    <property type="molecule type" value="Genomic_DNA"/>
</dbReference>
<keyword evidence="18" id="KW-1185">Reference proteome</keyword>
<dbReference type="EC" id="5.6.2.4" evidence="12"/>
<evidence type="ECO:0000256" key="4">
    <source>
        <dbReference type="ARBA" id="ARBA00022801"/>
    </source>
</evidence>
<keyword evidence="4 14" id="KW-0378">Hydrolase</keyword>
<dbReference type="SUPFAM" id="SSF52540">
    <property type="entry name" value="P-loop containing nucleoside triphosphate hydrolases"/>
    <property type="match status" value="1"/>
</dbReference>
<evidence type="ECO:0000256" key="1">
    <source>
        <dbReference type="ARBA" id="ARBA00022722"/>
    </source>
</evidence>
<dbReference type="Proteomes" id="UP000199634">
    <property type="component" value="Unassembled WGS sequence"/>
</dbReference>
<dbReference type="InterPro" id="IPR000212">
    <property type="entry name" value="DNA_helicase_UvrD/REP"/>
</dbReference>
<keyword evidence="9" id="KW-0234">DNA repair</keyword>
<dbReference type="AlphaFoldDB" id="A0A1H6MCJ9"/>
<evidence type="ECO:0000256" key="3">
    <source>
        <dbReference type="ARBA" id="ARBA00022763"/>
    </source>
</evidence>
<dbReference type="Pfam" id="PF13361">
    <property type="entry name" value="UvrD_C"/>
    <property type="match status" value="1"/>
</dbReference>
<dbReference type="Gene3D" id="3.40.50.300">
    <property type="entry name" value="P-loop containing nucleotide triphosphate hydrolases"/>
    <property type="match status" value="3"/>
</dbReference>
<dbReference type="GO" id="GO:0003677">
    <property type="term" value="F:DNA binding"/>
    <property type="evidence" value="ECO:0007669"/>
    <property type="project" value="UniProtKB-KW"/>
</dbReference>
<keyword evidence="2 14" id="KW-0547">Nucleotide-binding</keyword>
<dbReference type="GO" id="GO:0000725">
    <property type="term" value="P:recombinational repair"/>
    <property type="evidence" value="ECO:0007669"/>
    <property type="project" value="TreeGrafter"/>
</dbReference>
<evidence type="ECO:0000256" key="2">
    <source>
        <dbReference type="ARBA" id="ARBA00022741"/>
    </source>
</evidence>
<evidence type="ECO:0000259" key="15">
    <source>
        <dbReference type="PROSITE" id="PS51198"/>
    </source>
</evidence>
<dbReference type="OrthoDB" id="9810135at2"/>
<gene>
    <name evidence="17" type="ORF">SAMN02927937_02444</name>
</gene>
<dbReference type="InterPro" id="IPR014017">
    <property type="entry name" value="DNA_helicase_UvrD-like_C"/>
</dbReference>
<keyword evidence="10" id="KW-0413">Isomerase</keyword>
<dbReference type="GO" id="GO:0005829">
    <property type="term" value="C:cytosol"/>
    <property type="evidence" value="ECO:0007669"/>
    <property type="project" value="TreeGrafter"/>
</dbReference>
<dbReference type="Gene3D" id="1.10.3170.10">
    <property type="entry name" value="Recbcd, chain B, domain 2"/>
    <property type="match status" value="1"/>
</dbReference>
<dbReference type="GO" id="GO:0043138">
    <property type="term" value="F:3'-5' DNA helicase activity"/>
    <property type="evidence" value="ECO:0007669"/>
    <property type="project" value="UniProtKB-EC"/>
</dbReference>
<proteinExistence type="predicted"/>
<evidence type="ECO:0000256" key="13">
    <source>
        <dbReference type="ARBA" id="ARBA00048988"/>
    </source>
</evidence>
<keyword evidence="5 14" id="KW-0347">Helicase</keyword>
<keyword evidence="8" id="KW-0238">DNA-binding</keyword>
<comment type="catalytic activity">
    <reaction evidence="13">
        <text>ATP + H2O = ADP + phosphate + H(+)</text>
        <dbReference type="Rhea" id="RHEA:13065"/>
        <dbReference type="ChEBI" id="CHEBI:15377"/>
        <dbReference type="ChEBI" id="CHEBI:15378"/>
        <dbReference type="ChEBI" id="CHEBI:30616"/>
        <dbReference type="ChEBI" id="CHEBI:43474"/>
        <dbReference type="ChEBI" id="CHEBI:456216"/>
        <dbReference type="EC" id="5.6.2.4"/>
    </reaction>
</comment>
<evidence type="ECO:0000256" key="6">
    <source>
        <dbReference type="ARBA" id="ARBA00022839"/>
    </source>
</evidence>
<accession>A0A1H6MCJ9</accession>
<evidence type="ECO:0000256" key="9">
    <source>
        <dbReference type="ARBA" id="ARBA00023204"/>
    </source>
</evidence>
<evidence type="ECO:0000256" key="7">
    <source>
        <dbReference type="ARBA" id="ARBA00022840"/>
    </source>
</evidence>
<dbReference type="GO" id="GO:0004527">
    <property type="term" value="F:exonuclease activity"/>
    <property type="evidence" value="ECO:0007669"/>
    <property type="project" value="UniProtKB-KW"/>
</dbReference>
<comment type="catalytic activity">
    <reaction evidence="11">
        <text>Couples ATP hydrolysis with the unwinding of duplex DNA by translocating in the 3'-5' direction.</text>
        <dbReference type="EC" id="5.6.2.4"/>
    </reaction>
</comment>
<dbReference type="InterPro" id="IPR011604">
    <property type="entry name" value="PDDEXK-like_dom_sf"/>
</dbReference>
<dbReference type="STRING" id="1159016.SAMN02927937_02444"/>
<protein>
    <recommendedName>
        <fullName evidence="12">DNA 3'-5' helicase</fullName>
        <ecNumber evidence="12">5.6.2.4</ecNumber>
    </recommendedName>
</protein>
<reference evidence="17 18" key="1">
    <citation type="submission" date="2016-10" db="EMBL/GenBank/DDBJ databases">
        <authorList>
            <person name="de Groot N.N."/>
        </authorList>
    </citation>
    <scope>NUCLEOTIDE SEQUENCE [LARGE SCALE GENOMIC DNA]</scope>
    <source>
        <strain evidence="17 18">CGMCC 1.10825</strain>
    </source>
</reference>
<evidence type="ECO:0000313" key="17">
    <source>
        <dbReference type="EMBL" id="SEH96692.1"/>
    </source>
</evidence>
<evidence type="ECO:0000256" key="12">
    <source>
        <dbReference type="ARBA" id="ARBA00034808"/>
    </source>
</evidence>
<feature type="domain" description="UvrD-like helicase C-terminal" evidence="16">
    <location>
        <begin position="467"/>
        <end position="735"/>
    </location>
</feature>
<evidence type="ECO:0000256" key="14">
    <source>
        <dbReference type="PROSITE-ProRule" id="PRU00560"/>
    </source>
</evidence>
<dbReference type="Gene3D" id="3.90.320.10">
    <property type="match status" value="1"/>
</dbReference>
<dbReference type="PROSITE" id="PS51217">
    <property type="entry name" value="UVRD_HELICASE_CTER"/>
    <property type="match status" value="1"/>
</dbReference>
<dbReference type="PANTHER" id="PTHR11070">
    <property type="entry name" value="UVRD / RECB / PCRA DNA HELICASE FAMILY MEMBER"/>
    <property type="match status" value="1"/>
</dbReference>
<dbReference type="GO" id="GO:0016887">
    <property type="term" value="F:ATP hydrolysis activity"/>
    <property type="evidence" value="ECO:0007669"/>
    <property type="project" value="RHEA"/>
</dbReference>
<organism evidence="17 18">
    <name type="scientific">Paenimyroides marinum</name>
    <dbReference type="NCBI Taxonomy" id="1159016"/>
    <lineage>
        <taxon>Bacteria</taxon>
        <taxon>Pseudomonadati</taxon>
        <taxon>Bacteroidota</taxon>
        <taxon>Flavobacteriia</taxon>
        <taxon>Flavobacteriales</taxon>
        <taxon>Flavobacteriaceae</taxon>
        <taxon>Paenimyroides</taxon>
    </lineage>
</organism>
<evidence type="ECO:0000256" key="10">
    <source>
        <dbReference type="ARBA" id="ARBA00023235"/>
    </source>
</evidence>
<feature type="domain" description="UvrD-like helicase ATP-binding" evidence="15">
    <location>
        <begin position="1"/>
        <end position="466"/>
    </location>
</feature>
<dbReference type="PROSITE" id="PS51198">
    <property type="entry name" value="UVRD_HELICASE_ATP_BIND"/>
    <property type="match status" value="1"/>
</dbReference>
<sequence>MEKTAFTIYNASAGAGKTHTLVKEYLKILLGYSNKDDAYRNVLAITFTNKAVNEMKSRIVSCIYAFTLTDIPKKEYQLLEQIITETHFTEAYIREKSKRILKNIIHNYAGFDISTIDKFTHKVIRSFAFDLNLPFHFEVSLDTEALLQEAVDAIIAKAGIDEELTKLLIDFSISKADDDKSWDVTNELMDIGRLLLNENNKQELEAFEDVDMQTFLTLKNWLHEQINQLNNKAATLAKNALELLENNSVDLKSFSGGYFPKHLMGIVDGNFNNTNKKYYLPEDIKINKTAKDKEVIKQLIPLLLSTTGKIYNLYGKIYFYEAFLKNLVPLSLLNSISNEIKRIQDEQQILSISQFNRIIYDELKNQPAPFIYERLGEKYRHFFVDEFQDTSQMQWQNLVPLIDNALSGQDDYGKGGSLMIVGDPKQAIYRWRGGKAEQFIELSADGNPFSNPSKTTISLDTNYRSFSEIIEFNNGIFKFLSNRFENETYQNLYENHSHQHTNSKKGGFVNISFLNNDLIDNEVTKDDLYLNEVLKTIEKVLAQGFRLGDIVVLTRKSKDGVKVANHLTKNGIRILSSETLLINNATEVQLLLNLLRFLKNNEDKEAKALILYYVGRYIAKNQAVHDVIYKGIEINTEAYFQTYLKNFGIAVDFKELRKNNLYIAVELLVSAFIPTKKTEAYVQYFLDLILERTVKNQSTIADFLNYWEQNYHKLSIPSPENEDAVRLMTVHKSKGLEFPVVIYPFADDDFSKSRDKMWVDLEENDQLTIPKALVDLKNDVKIYGETAQRLYEQKKQEELLDNLNVLYVALTRAEEQLYIISNYKRAKNGMLPNTLATFFVNYLEDKGHFSDDVFDYPFGEPVKVSGENQEVLQKPIVIQAVEQSIDLSVIKIAKREALMWDTKQQKAIEKGNLIHQLLSEIITAEDINFVVKNAVSKGLVSVTQETEIKEKITEIVHHAELQPFFTKEHIIYNERTILHKSFQNIKPDRVALNGNKAYIIDYKTGEEQSKYIKQINDYALAIEEMGFKVVKKIVLYIQDDLKMIHL</sequence>
<evidence type="ECO:0000256" key="8">
    <source>
        <dbReference type="ARBA" id="ARBA00023125"/>
    </source>
</evidence>
<dbReference type="InterPro" id="IPR014016">
    <property type="entry name" value="UvrD-like_ATP-bd"/>
</dbReference>
<evidence type="ECO:0000256" key="5">
    <source>
        <dbReference type="ARBA" id="ARBA00022806"/>
    </source>
</evidence>
<name>A0A1H6MCJ9_9FLAO</name>
<evidence type="ECO:0000259" key="16">
    <source>
        <dbReference type="PROSITE" id="PS51217"/>
    </source>
</evidence>
<evidence type="ECO:0000313" key="18">
    <source>
        <dbReference type="Proteomes" id="UP000199634"/>
    </source>
</evidence>
<dbReference type="Pfam" id="PF00580">
    <property type="entry name" value="UvrD-helicase"/>
    <property type="match status" value="1"/>
</dbReference>
<evidence type="ECO:0000256" key="11">
    <source>
        <dbReference type="ARBA" id="ARBA00034617"/>
    </source>
</evidence>
<keyword evidence="3" id="KW-0227">DNA damage</keyword>
<dbReference type="PANTHER" id="PTHR11070:SF67">
    <property type="entry name" value="DNA 3'-5' HELICASE"/>
    <property type="match status" value="1"/>
</dbReference>